<dbReference type="InterPro" id="IPR011006">
    <property type="entry name" value="CheY-like_superfamily"/>
</dbReference>
<proteinExistence type="predicted"/>
<organism evidence="3 4">
    <name type="scientific">Oceanidesulfovibrio indonesiensis</name>
    <dbReference type="NCBI Taxonomy" id="54767"/>
    <lineage>
        <taxon>Bacteria</taxon>
        <taxon>Pseudomonadati</taxon>
        <taxon>Thermodesulfobacteriota</taxon>
        <taxon>Desulfovibrionia</taxon>
        <taxon>Desulfovibrionales</taxon>
        <taxon>Desulfovibrionaceae</taxon>
        <taxon>Oceanidesulfovibrio</taxon>
    </lineage>
</organism>
<evidence type="ECO:0000256" key="1">
    <source>
        <dbReference type="PROSITE-ProRule" id="PRU00169"/>
    </source>
</evidence>
<evidence type="ECO:0000313" key="3">
    <source>
        <dbReference type="EMBL" id="TVM17889.1"/>
    </source>
</evidence>
<protein>
    <recommendedName>
        <fullName evidence="2">Response regulatory domain-containing protein</fullName>
    </recommendedName>
</protein>
<name>A0A7M3MG71_9BACT</name>
<sequence>MQNNSPAANASPRSLVIAERARNVRQLLSRELSRDGYTVCALASGADLCRELEADSSPRIILLDPDLPGLADDAVLHRLRRAAKRSHLLIHSFGAQTFAPLADMTLATINRTGNIEAIRNALQGALSKVDDAGS</sequence>
<dbReference type="SUPFAM" id="SSF52172">
    <property type="entry name" value="CheY-like"/>
    <property type="match status" value="1"/>
</dbReference>
<dbReference type="OrthoDB" id="5421344at2"/>
<dbReference type="GO" id="GO:0000160">
    <property type="term" value="P:phosphorelay signal transduction system"/>
    <property type="evidence" value="ECO:0007669"/>
    <property type="project" value="InterPro"/>
</dbReference>
<gene>
    <name evidence="3" type="ORF">DPQ33_07200</name>
</gene>
<evidence type="ECO:0000313" key="4">
    <source>
        <dbReference type="Proteomes" id="UP000448292"/>
    </source>
</evidence>
<dbReference type="Proteomes" id="UP000448292">
    <property type="component" value="Unassembled WGS sequence"/>
</dbReference>
<reference evidence="3 4" key="1">
    <citation type="submission" date="2018-06" db="EMBL/GenBank/DDBJ databases">
        <title>Complete genome of Desulfovibrio indonesiensis P37SLT.</title>
        <authorList>
            <person name="Crispim J.S."/>
            <person name="Vidigal P.M.P."/>
            <person name="Silva L.C.F."/>
            <person name="Laguardia C.N."/>
            <person name="Araujo L.C."/>
            <person name="Dias R.S."/>
            <person name="Sousa M.P."/>
            <person name="Paula S.O."/>
            <person name="Silva C."/>
        </authorList>
    </citation>
    <scope>NUCLEOTIDE SEQUENCE [LARGE SCALE GENOMIC DNA]</scope>
    <source>
        <strain evidence="3 4">P37SLT</strain>
    </source>
</reference>
<keyword evidence="1" id="KW-0597">Phosphoprotein</keyword>
<dbReference type="AlphaFoldDB" id="A0A7M3MG71"/>
<feature type="domain" description="Response regulatory" evidence="2">
    <location>
        <begin position="14"/>
        <end position="126"/>
    </location>
</feature>
<comment type="caution">
    <text evidence="3">The sequence shown here is derived from an EMBL/GenBank/DDBJ whole genome shotgun (WGS) entry which is preliminary data.</text>
</comment>
<dbReference type="EMBL" id="QMIE01000005">
    <property type="protein sequence ID" value="TVM17889.1"/>
    <property type="molecule type" value="Genomic_DNA"/>
</dbReference>
<feature type="modified residue" description="4-aspartylphosphate" evidence="1">
    <location>
        <position position="64"/>
    </location>
</feature>
<dbReference type="PROSITE" id="PS50110">
    <property type="entry name" value="RESPONSE_REGULATORY"/>
    <property type="match status" value="1"/>
</dbReference>
<evidence type="ECO:0000259" key="2">
    <source>
        <dbReference type="PROSITE" id="PS50110"/>
    </source>
</evidence>
<dbReference type="Gene3D" id="3.40.50.2300">
    <property type="match status" value="1"/>
</dbReference>
<dbReference type="RefSeq" id="WP_144302542.1">
    <property type="nucleotide sequence ID" value="NZ_QMIE01000005.1"/>
</dbReference>
<dbReference type="InterPro" id="IPR001789">
    <property type="entry name" value="Sig_transdc_resp-reg_receiver"/>
</dbReference>
<keyword evidence="4" id="KW-1185">Reference proteome</keyword>
<accession>A0A7M3MG71</accession>